<dbReference type="InterPro" id="IPR025737">
    <property type="entry name" value="FApF"/>
</dbReference>
<dbReference type="RefSeq" id="WP_178365696.1">
    <property type="nucleotide sequence ID" value="NZ_JACADJ010000009.1"/>
</dbReference>
<reference evidence="1 2" key="1">
    <citation type="submission" date="2020-06" db="EMBL/GenBank/DDBJ databases">
        <title>High-quality draft genome of sulfate reducer Desulfobacter latus type strain AcrS2 isolated from marine sediment.</title>
        <authorList>
            <person name="Hoppe M."/>
            <person name="Larsen C.K."/>
            <person name="Marshall I.P.G."/>
            <person name="Schramm A."/>
            <person name="Marietou A.G."/>
        </authorList>
    </citation>
    <scope>NUCLEOTIDE SEQUENCE [LARGE SCALE GENOMIC DNA]</scope>
    <source>
        <strain evidence="1 2">AcRS2</strain>
    </source>
</reference>
<sequence>MQKIIFWGNAYAQKLLKSIKAGSSFILVLAMIFCSIHSVFAAENGGSAYLGGNEDFMSGALPGPGFYPIVYAFHYTADELMDSNGDKVPVDFDLDVTGTTFRFIYVSDMTLFGASVGWHAIIPVLDTEFNDASTTGLGDIEVSAMILGWHLSKNFHLIGALDIWLPVGEYSVDDPAKIGRNYWTVAPVIAPTYISNTGFEISAKLQYLINFENSDTDYTTGHEFICDYTVGQHFGRWMFGLNGMLYLQSTDDEDSGDDIGNKGKAFSIGPAIQYNYKNMFFNAKVQFDTNVENRPKGEKFWFKFMYAF</sequence>
<evidence type="ECO:0000313" key="2">
    <source>
        <dbReference type="Proteomes" id="UP000553343"/>
    </source>
</evidence>
<accession>A0A850T4P6</accession>
<proteinExistence type="predicted"/>
<name>A0A850T4P6_9BACT</name>
<evidence type="ECO:0000313" key="1">
    <source>
        <dbReference type="EMBL" id="NWH04242.1"/>
    </source>
</evidence>
<dbReference type="AlphaFoldDB" id="A0A850T4P6"/>
<protein>
    <submittedName>
        <fullName evidence="1">Transporter</fullName>
    </submittedName>
</protein>
<organism evidence="1 2">
    <name type="scientific">Desulfobacter latus</name>
    <dbReference type="NCBI Taxonomy" id="2292"/>
    <lineage>
        <taxon>Bacteria</taxon>
        <taxon>Pseudomonadati</taxon>
        <taxon>Thermodesulfobacteriota</taxon>
        <taxon>Desulfobacteria</taxon>
        <taxon>Desulfobacterales</taxon>
        <taxon>Desulfobacteraceae</taxon>
        <taxon>Desulfobacter</taxon>
    </lineage>
</organism>
<gene>
    <name evidence="1" type="ORF">HXW94_04445</name>
</gene>
<dbReference type="EMBL" id="JACADJ010000009">
    <property type="protein sequence ID" value="NWH04242.1"/>
    <property type="molecule type" value="Genomic_DNA"/>
</dbReference>
<keyword evidence="2" id="KW-1185">Reference proteome</keyword>
<dbReference type="Proteomes" id="UP000553343">
    <property type="component" value="Unassembled WGS sequence"/>
</dbReference>
<dbReference type="Pfam" id="PF13557">
    <property type="entry name" value="Phenol_MetA_deg"/>
    <property type="match status" value="1"/>
</dbReference>
<comment type="caution">
    <text evidence="1">The sequence shown here is derived from an EMBL/GenBank/DDBJ whole genome shotgun (WGS) entry which is preliminary data.</text>
</comment>